<name>A0A8H7PBR9_9APHY</name>
<gene>
    <name evidence="2" type="ORF">IEO21_00344</name>
</gene>
<dbReference type="InterPro" id="IPR008972">
    <property type="entry name" value="Cupredoxin"/>
</dbReference>
<feature type="chain" id="PRO_5034518109" description="Cupredoxin" evidence="1">
    <location>
        <begin position="21"/>
        <end position="403"/>
    </location>
</feature>
<reference evidence="2" key="1">
    <citation type="submission" date="2020-11" db="EMBL/GenBank/DDBJ databases">
        <authorList>
            <person name="Koelle M."/>
            <person name="Horta M.A.C."/>
            <person name="Nowrousian M."/>
            <person name="Ohm R.A."/>
            <person name="Benz P."/>
            <person name="Pilgard A."/>
        </authorList>
    </citation>
    <scope>NUCLEOTIDE SEQUENCE</scope>
    <source>
        <strain evidence="2">FPRL280</strain>
    </source>
</reference>
<sequence length="403" mass="41451">MLFSTTALFLGLALAKSADAQSTIHDIVVGSAAGALTYTPSFISASVGDQVVFHFHQKNHTATQSSFSDPCHKISGGFDSGFMPVSATDTDDFPTFSVAVNDTKPIWVYCRQADNTPESHCGNGMVFAVNPGANGTSTSFQDYLNNALAEGAQFKASASATASSSAASGSWTTAAYGGVTIPAAPTESVVTETITVQASSWTTTYSSYPGSPAATPVSLDGTVHTVIVGGSDGQLTYTPSNITAAPRDVVVFQFHQKNHTATQSAFADPCRILTDETTGEVIGLDSGFMPVGANATEFPTFNVTVNDTAPLWFYCKQHTPTGASHCGMGMVFAVNAVADSPRNFSAFQELAMELNGTNAVSASGSSSAPGSTTTKSPGGASASFSMNFILAFGSAAAFIGALL</sequence>
<evidence type="ECO:0008006" key="4">
    <source>
        <dbReference type="Google" id="ProtNLM"/>
    </source>
</evidence>
<dbReference type="PANTHER" id="PTHR34883">
    <property type="entry name" value="SERINE-RICH PROTEIN, PUTATIVE-RELATED-RELATED"/>
    <property type="match status" value="1"/>
</dbReference>
<dbReference type="Gene3D" id="2.60.40.420">
    <property type="entry name" value="Cupredoxins - blue copper proteins"/>
    <property type="match status" value="2"/>
</dbReference>
<evidence type="ECO:0000313" key="3">
    <source>
        <dbReference type="Proteomes" id="UP000639403"/>
    </source>
</evidence>
<reference evidence="2" key="2">
    <citation type="journal article" name="Front. Microbiol.">
        <title>Degradative Capacity of Two Strains of Rhodonia placenta: From Phenotype to Genotype.</title>
        <authorList>
            <person name="Kolle M."/>
            <person name="Horta M.A.C."/>
            <person name="Nowrousian M."/>
            <person name="Ohm R.A."/>
            <person name="Benz J.P."/>
            <person name="Pilgard A."/>
        </authorList>
    </citation>
    <scope>NUCLEOTIDE SEQUENCE</scope>
    <source>
        <strain evidence="2">FPRL280</strain>
    </source>
</reference>
<dbReference type="CDD" id="cd00920">
    <property type="entry name" value="Cupredoxin"/>
    <property type="match status" value="2"/>
</dbReference>
<proteinExistence type="predicted"/>
<dbReference type="EMBL" id="JADOXO010000002">
    <property type="protein sequence ID" value="KAF9821914.1"/>
    <property type="molecule type" value="Genomic_DNA"/>
</dbReference>
<evidence type="ECO:0000256" key="1">
    <source>
        <dbReference type="SAM" id="SignalP"/>
    </source>
</evidence>
<accession>A0A8H7PBR9</accession>
<dbReference type="SUPFAM" id="SSF49503">
    <property type="entry name" value="Cupredoxins"/>
    <property type="match status" value="2"/>
</dbReference>
<organism evidence="2 3">
    <name type="scientific">Rhodonia placenta</name>
    <dbReference type="NCBI Taxonomy" id="104341"/>
    <lineage>
        <taxon>Eukaryota</taxon>
        <taxon>Fungi</taxon>
        <taxon>Dikarya</taxon>
        <taxon>Basidiomycota</taxon>
        <taxon>Agaricomycotina</taxon>
        <taxon>Agaricomycetes</taxon>
        <taxon>Polyporales</taxon>
        <taxon>Adustoporiaceae</taxon>
        <taxon>Rhodonia</taxon>
    </lineage>
</organism>
<dbReference type="AlphaFoldDB" id="A0A8H7PBR9"/>
<feature type="signal peptide" evidence="1">
    <location>
        <begin position="1"/>
        <end position="20"/>
    </location>
</feature>
<keyword evidence="1" id="KW-0732">Signal</keyword>
<evidence type="ECO:0000313" key="2">
    <source>
        <dbReference type="EMBL" id="KAF9821914.1"/>
    </source>
</evidence>
<comment type="caution">
    <text evidence="2">The sequence shown here is derived from an EMBL/GenBank/DDBJ whole genome shotgun (WGS) entry which is preliminary data.</text>
</comment>
<dbReference type="Proteomes" id="UP000639403">
    <property type="component" value="Unassembled WGS sequence"/>
</dbReference>
<protein>
    <recommendedName>
        <fullName evidence="4">Cupredoxin</fullName>
    </recommendedName>
</protein>
<dbReference type="PANTHER" id="PTHR34883:SF4">
    <property type="entry name" value="CUPREDOXIN"/>
    <property type="match status" value="1"/>
</dbReference>
<dbReference type="InterPro" id="IPR052953">
    <property type="entry name" value="Ser-rich/MCO-related"/>
</dbReference>